<dbReference type="AlphaFoldDB" id="A0A1I5ZHA1"/>
<organism evidence="1 2">
    <name type="scientific">Roseivivax halotolerans</name>
    <dbReference type="NCBI Taxonomy" id="93684"/>
    <lineage>
        <taxon>Bacteria</taxon>
        <taxon>Pseudomonadati</taxon>
        <taxon>Pseudomonadota</taxon>
        <taxon>Alphaproteobacteria</taxon>
        <taxon>Rhodobacterales</taxon>
        <taxon>Roseobacteraceae</taxon>
        <taxon>Roseivivax</taxon>
    </lineage>
</organism>
<reference evidence="2" key="1">
    <citation type="submission" date="2016-10" db="EMBL/GenBank/DDBJ databases">
        <authorList>
            <person name="Varghese N."/>
            <person name="Submissions S."/>
        </authorList>
    </citation>
    <scope>NUCLEOTIDE SEQUENCE [LARGE SCALE GENOMIC DNA]</scope>
    <source>
        <strain evidence="2">JCM 10271</strain>
    </source>
</reference>
<proteinExistence type="predicted"/>
<keyword evidence="2" id="KW-1185">Reference proteome</keyword>
<dbReference type="EMBL" id="FOXV01000010">
    <property type="protein sequence ID" value="SFQ55733.1"/>
    <property type="molecule type" value="Genomic_DNA"/>
</dbReference>
<name>A0A1I5ZHA1_9RHOB</name>
<gene>
    <name evidence="1" type="ORF">SAMN05421853_11019</name>
</gene>
<dbReference type="STRING" id="93684.SAMN05421853_11019"/>
<dbReference type="RefSeq" id="WP_093013395.1">
    <property type="nucleotide sequence ID" value="NZ_FOXV01000010.1"/>
</dbReference>
<accession>A0A1I5ZHA1</accession>
<sequence length="221" mass="24434">MSLDALLNFDLSPVLRAISNDLEGRCETEARCAFERLCQEPHRSANLSDAMKLFIVRRANLSGAVSSFLKPGTHPPVRSRLAAVSERVQRIEGELALIEAELIVVSIEVLEKAPGSEDMLLMLDRARGALRTLNGSLEDASTVIGSAGPGRQPSPEKAARELLAILLARTFIHADFSVLDYRFFEILRAMLDACSPGQEVFEIPAERDLRKFLKENSFEII</sequence>
<evidence type="ECO:0000313" key="1">
    <source>
        <dbReference type="EMBL" id="SFQ55733.1"/>
    </source>
</evidence>
<evidence type="ECO:0000313" key="2">
    <source>
        <dbReference type="Proteomes" id="UP000243106"/>
    </source>
</evidence>
<dbReference type="Proteomes" id="UP000243106">
    <property type="component" value="Unassembled WGS sequence"/>
</dbReference>
<protein>
    <submittedName>
        <fullName evidence="1">Uncharacterized protein</fullName>
    </submittedName>
</protein>